<protein>
    <submittedName>
        <fullName evidence="1">2'-5' RNA ligase</fullName>
    </submittedName>
</protein>
<reference evidence="1 2" key="1">
    <citation type="submission" date="2018-08" db="EMBL/GenBank/DDBJ databases">
        <title>Genomic Encyclopedia of Archaeal and Bacterial Type Strains, Phase II (KMG-II): from individual species to whole genera.</title>
        <authorList>
            <person name="Goeker M."/>
        </authorList>
    </citation>
    <scope>NUCLEOTIDE SEQUENCE [LARGE SCALE GENOMIC DNA]</scope>
    <source>
        <strain evidence="1 2">DSM 100880</strain>
    </source>
</reference>
<sequence>MEKLYSLVIHPSEEILLLVKSMKDKLYSEVKWFNSRNSVGHITICEFKATETAIETIKKQIKKLCDPLVPIDVHLNEFGSFPSNGAFFIAPDNDSKKDLKHIMKHFNKSLQVQDMKKSDNPHLSIARRLSPENLIKANQLFTKIDLHFVCDSVVLRQFDENVKQFFVVDTFVFGNNPKQQLVQGTLF</sequence>
<gene>
    <name evidence="1" type="ORF">C8P67_10197</name>
</gene>
<dbReference type="OrthoDB" id="980044at2"/>
<evidence type="ECO:0000313" key="1">
    <source>
        <dbReference type="EMBL" id="REH01619.1"/>
    </source>
</evidence>
<evidence type="ECO:0000313" key="2">
    <source>
        <dbReference type="Proteomes" id="UP000257136"/>
    </source>
</evidence>
<dbReference type="InterPro" id="IPR009097">
    <property type="entry name" value="Cyclic_Pdiesterase"/>
</dbReference>
<keyword evidence="1" id="KW-0436">Ligase</keyword>
<keyword evidence="2" id="KW-1185">Reference proteome</keyword>
<dbReference type="AlphaFoldDB" id="A0A3E0EU05"/>
<accession>A0A3E0EU05</accession>
<dbReference type="Proteomes" id="UP000257136">
    <property type="component" value="Unassembled WGS sequence"/>
</dbReference>
<dbReference type="RefSeq" id="WP_115809268.1">
    <property type="nucleotide sequence ID" value="NZ_QUNI01000001.1"/>
</dbReference>
<dbReference type="SUPFAM" id="SSF55144">
    <property type="entry name" value="LigT-like"/>
    <property type="match status" value="1"/>
</dbReference>
<organism evidence="1 2">
    <name type="scientific">Flavobacterium aquicola</name>
    <dbReference type="NCBI Taxonomy" id="1682742"/>
    <lineage>
        <taxon>Bacteria</taxon>
        <taxon>Pseudomonadati</taxon>
        <taxon>Bacteroidota</taxon>
        <taxon>Flavobacteriia</taxon>
        <taxon>Flavobacteriales</taxon>
        <taxon>Flavobacteriaceae</taxon>
        <taxon>Flavobacterium</taxon>
    </lineage>
</organism>
<comment type="caution">
    <text evidence="1">The sequence shown here is derived from an EMBL/GenBank/DDBJ whole genome shotgun (WGS) entry which is preliminary data.</text>
</comment>
<proteinExistence type="predicted"/>
<name>A0A3E0EU05_9FLAO</name>
<dbReference type="EMBL" id="QUNI01000001">
    <property type="protein sequence ID" value="REH01619.1"/>
    <property type="molecule type" value="Genomic_DNA"/>
</dbReference>
<dbReference type="GO" id="GO:0016874">
    <property type="term" value="F:ligase activity"/>
    <property type="evidence" value="ECO:0007669"/>
    <property type="project" value="UniProtKB-KW"/>
</dbReference>
<dbReference type="Pfam" id="PF13563">
    <property type="entry name" value="2_5_RNA_ligase2"/>
    <property type="match status" value="1"/>
</dbReference>
<dbReference type="Gene3D" id="3.90.1140.10">
    <property type="entry name" value="Cyclic phosphodiesterase"/>
    <property type="match status" value="1"/>
</dbReference>